<keyword evidence="1" id="KW-1133">Transmembrane helix</keyword>
<reference evidence="3" key="1">
    <citation type="submission" date="2014-03" db="EMBL/GenBank/DDBJ databases">
        <authorList>
            <person name="Aksoy S."/>
            <person name="Warren W."/>
            <person name="Wilson R.K."/>
        </authorList>
    </citation>
    <scope>NUCLEOTIDE SEQUENCE [LARGE SCALE GENOMIC DNA]</scope>
    <source>
        <strain evidence="3">IAEA</strain>
    </source>
</reference>
<evidence type="ECO:0000313" key="3">
    <source>
        <dbReference type="Proteomes" id="UP000092445"/>
    </source>
</evidence>
<feature type="transmembrane region" description="Helical" evidence="1">
    <location>
        <begin position="49"/>
        <end position="69"/>
    </location>
</feature>
<keyword evidence="3" id="KW-1185">Reference proteome</keyword>
<keyword evidence="1" id="KW-0812">Transmembrane</keyword>
<sequence>MFRKIFEGRHNYSHMIFGNASNVLPKRSAGGNTAQSSTMNIAFNHMASLFFYIKAFSAILSSLLLFSNLDHNWVSALLQICKVPRNYEISTNSSNFSIIKDIQRDRLK</sequence>
<organism evidence="2 3">
    <name type="scientific">Glossina pallidipes</name>
    <name type="common">Tsetse fly</name>
    <dbReference type="NCBI Taxonomy" id="7398"/>
    <lineage>
        <taxon>Eukaryota</taxon>
        <taxon>Metazoa</taxon>
        <taxon>Ecdysozoa</taxon>
        <taxon>Arthropoda</taxon>
        <taxon>Hexapoda</taxon>
        <taxon>Insecta</taxon>
        <taxon>Pterygota</taxon>
        <taxon>Neoptera</taxon>
        <taxon>Endopterygota</taxon>
        <taxon>Diptera</taxon>
        <taxon>Brachycera</taxon>
        <taxon>Muscomorpha</taxon>
        <taxon>Hippoboscoidea</taxon>
        <taxon>Glossinidae</taxon>
        <taxon>Glossina</taxon>
    </lineage>
</organism>
<reference evidence="2" key="2">
    <citation type="submission" date="2020-05" db="UniProtKB">
        <authorList>
            <consortium name="EnsemblMetazoa"/>
        </authorList>
    </citation>
    <scope>IDENTIFICATION</scope>
    <source>
        <strain evidence="2">IAEA</strain>
    </source>
</reference>
<proteinExistence type="predicted"/>
<protein>
    <submittedName>
        <fullName evidence="2">Uncharacterized protein</fullName>
    </submittedName>
</protein>
<evidence type="ECO:0000256" key="1">
    <source>
        <dbReference type="SAM" id="Phobius"/>
    </source>
</evidence>
<name>A0A1B0A864_GLOPL</name>
<dbReference type="AlphaFoldDB" id="A0A1B0A864"/>
<dbReference type="VEuPathDB" id="VectorBase:GPAI037327"/>
<keyword evidence="1" id="KW-0472">Membrane</keyword>
<accession>A0A1B0A864</accession>
<dbReference type="Proteomes" id="UP000092445">
    <property type="component" value="Unassembled WGS sequence"/>
</dbReference>
<evidence type="ECO:0000313" key="2">
    <source>
        <dbReference type="EnsemblMetazoa" id="GPAI037327-PA"/>
    </source>
</evidence>
<dbReference type="EnsemblMetazoa" id="GPAI037327-RA">
    <property type="protein sequence ID" value="GPAI037327-PA"/>
    <property type="gene ID" value="GPAI037327"/>
</dbReference>